<keyword evidence="3" id="KW-1185">Reference proteome</keyword>
<evidence type="ECO:0000313" key="2">
    <source>
        <dbReference type="EMBL" id="KDR96804.1"/>
    </source>
</evidence>
<sequence length="72" mass="7879">MATATNLDSSIRLKYSYGVDGDGHEISKRKTLSKVKCDSTNEDIYAVAQSIGGLQDPSLVEVVREDSKMLNE</sequence>
<dbReference type="EMBL" id="JJMM01000001">
    <property type="protein sequence ID" value="KDR96804.1"/>
    <property type="molecule type" value="Genomic_DNA"/>
</dbReference>
<name>A0A069RIF3_PEPLI</name>
<reference evidence="2 3" key="1">
    <citation type="submission" date="2014-03" db="EMBL/GenBank/DDBJ databases">
        <title>Genome sequence of Clostridium litorale W6, DSM 5388.</title>
        <authorList>
            <person name="Poehlein A."/>
            <person name="Jagirdar A."/>
            <person name="Khonsari B."/>
            <person name="Chibani C.M."/>
            <person name="Gutierrez Gutierrez D.A."/>
            <person name="Davydova E."/>
            <person name="Alghaithi H.S."/>
            <person name="Nair K.P."/>
            <person name="Dhamotharan K."/>
            <person name="Chandran L."/>
            <person name="G W."/>
            <person name="Daniel R."/>
        </authorList>
    </citation>
    <scope>NUCLEOTIDE SEQUENCE [LARGE SCALE GENOMIC DNA]</scope>
    <source>
        <strain evidence="2 3">W6</strain>
        <plasmid evidence="2">CLIT_20p</plasmid>
    </source>
</reference>
<dbReference type="OrthoDB" id="1778796at2"/>
<evidence type="ECO:0000259" key="1">
    <source>
        <dbReference type="Pfam" id="PF07872"/>
    </source>
</evidence>
<dbReference type="InterPro" id="IPR012454">
    <property type="entry name" value="DUF1659"/>
</dbReference>
<comment type="caution">
    <text evidence="2">The sequence shown here is derived from an EMBL/GenBank/DDBJ whole genome shotgun (WGS) entry which is preliminary data.</text>
</comment>
<evidence type="ECO:0000313" key="3">
    <source>
        <dbReference type="Proteomes" id="UP000027946"/>
    </source>
</evidence>
<organism evidence="2 3">
    <name type="scientific">Peptoclostridium litorale DSM 5388</name>
    <dbReference type="NCBI Taxonomy" id="1121324"/>
    <lineage>
        <taxon>Bacteria</taxon>
        <taxon>Bacillati</taxon>
        <taxon>Bacillota</taxon>
        <taxon>Clostridia</taxon>
        <taxon>Peptostreptococcales</taxon>
        <taxon>Peptoclostridiaceae</taxon>
        <taxon>Peptoclostridium</taxon>
    </lineage>
</organism>
<dbReference type="Pfam" id="PF07872">
    <property type="entry name" value="DUF1659"/>
    <property type="match status" value="1"/>
</dbReference>
<gene>
    <name evidence="2" type="ORF">CLIT_20p00170</name>
</gene>
<feature type="domain" description="DUF1659" evidence="1">
    <location>
        <begin position="2"/>
        <end position="72"/>
    </location>
</feature>
<dbReference type="RefSeq" id="WP_038260668.1">
    <property type="nucleotide sequence ID" value="NZ_FSRH01000022.1"/>
</dbReference>
<dbReference type="Proteomes" id="UP000027946">
    <property type="component" value="Unassembled WGS sequence"/>
</dbReference>
<geneLocation type="plasmid" evidence="2">
    <name>CLIT_20p</name>
</geneLocation>
<accession>A0A069RIF3</accession>
<protein>
    <recommendedName>
        <fullName evidence="1">DUF1659 domain-containing protein</fullName>
    </recommendedName>
</protein>
<dbReference type="AlphaFoldDB" id="A0A069RIF3"/>
<keyword evidence="2" id="KW-0614">Plasmid</keyword>
<proteinExistence type="predicted"/>